<evidence type="ECO:0000259" key="2">
    <source>
        <dbReference type="Pfam" id="PF14534"/>
    </source>
</evidence>
<protein>
    <submittedName>
        <fullName evidence="3">Nuclear transport factor 2 family protein</fullName>
    </submittedName>
</protein>
<dbReference type="InterPro" id="IPR027843">
    <property type="entry name" value="DUF4440"/>
</dbReference>
<reference evidence="3 4" key="1">
    <citation type="submission" date="2023-05" db="EMBL/GenBank/DDBJ databases">
        <title>Draft genome sequence of Streptomyces sp. B-S-A8 isolated from a cave soil in Thailand.</title>
        <authorList>
            <person name="Chamroensaksri N."/>
            <person name="Muangham S."/>
        </authorList>
    </citation>
    <scope>NUCLEOTIDE SEQUENCE [LARGE SCALE GENOMIC DNA]</scope>
    <source>
        <strain evidence="3 4">B-S-A8</strain>
    </source>
</reference>
<dbReference type="SUPFAM" id="SSF54427">
    <property type="entry name" value="NTF2-like"/>
    <property type="match status" value="1"/>
</dbReference>
<dbReference type="InterPro" id="IPR032710">
    <property type="entry name" value="NTF2-like_dom_sf"/>
</dbReference>
<keyword evidence="4" id="KW-1185">Reference proteome</keyword>
<evidence type="ECO:0000256" key="1">
    <source>
        <dbReference type="SAM" id="MobiDB-lite"/>
    </source>
</evidence>
<proteinExistence type="predicted"/>
<dbReference type="EMBL" id="JASCIR010000039">
    <property type="protein sequence ID" value="MDI3390103.1"/>
    <property type="molecule type" value="Genomic_DNA"/>
</dbReference>
<organism evidence="3 4">
    <name type="scientific">Streptomyces solicavernae</name>
    <dbReference type="NCBI Taxonomy" id="3043614"/>
    <lineage>
        <taxon>Bacteria</taxon>
        <taxon>Bacillati</taxon>
        <taxon>Actinomycetota</taxon>
        <taxon>Actinomycetes</taxon>
        <taxon>Kitasatosporales</taxon>
        <taxon>Streptomycetaceae</taxon>
        <taxon>Streptomyces</taxon>
    </lineage>
</organism>
<dbReference type="Proteomes" id="UP001224661">
    <property type="component" value="Unassembled WGS sequence"/>
</dbReference>
<sequence length="157" mass="16792">MPETLPAVEAAIEGELRLLAPEVRRSPKLLGALLHPDFSEIGASGRRWDREAIIAALSAQDEPGHRPITTSRMRGVQLADDLVHLTFDTDDNGRTAHRSSLWRLTRKGWLLWFHQGTPFTVDPGPSTADPGPSIGGPGPSAAGPGPSVAGPDRRGRA</sequence>
<feature type="domain" description="DUF4440" evidence="2">
    <location>
        <begin position="15"/>
        <end position="111"/>
    </location>
</feature>
<evidence type="ECO:0000313" key="4">
    <source>
        <dbReference type="Proteomes" id="UP001224661"/>
    </source>
</evidence>
<accession>A0ABT6S0A0</accession>
<name>A0ABT6S0A0_9ACTN</name>
<dbReference type="Gene3D" id="3.10.450.50">
    <property type="match status" value="1"/>
</dbReference>
<comment type="caution">
    <text evidence="3">The sequence shown here is derived from an EMBL/GenBank/DDBJ whole genome shotgun (WGS) entry which is preliminary data.</text>
</comment>
<dbReference type="RefSeq" id="WP_282516581.1">
    <property type="nucleotide sequence ID" value="NZ_JASCIR010000039.1"/>
</dbReference>
<feature type="region of interest" description="Disordered" evidence="1">
    <location>
        <begin position="120"/>
        <end position="157"/>
    </location>
</feature>
<gene>
    <name evidence="3" type="ORF">QIS99_28505</name>
</gene>
<dbReference type="Pfam" id="PF14534">
    <property type="entry name" value="DUF4440"/>
    <property type="match status" value="1"/>
</dbReference>
<feature type="compositionally biased region" description="Low complexity" evidence="1">
    <location>
        <begin position="139"/>
        <end position="150"/>
    </location>
</feature>
<evidence type="ECO:0000313" key="3">
    <source>
        <dbReference type="EMBL" id="MDI3390103.1"/>
    </source>
</evidence>